<keyword evidence="2" id="KW-1185">Reference proteome</keyword>
<dbReference type="EMBL" id="CP155571">
    <property type="protein sequence ID" value="XFO70671.1"/>
    <property type="molecule type" value="Genomic_DNA"/>
</dbReference>
<name>A0ABZ3IXT0_SPOA4</name>
<evidence type="ECO:0000313" key="2">
    <source>
        <dbReference type="Proteomes" id="UP000216052"/>
    </source>
</evidence>
<reference evidence="1" key="1">
    <citation type="submission" date="2024-05" db="EMBL/GenBank/DDBJ databases">
        <title>Isolation and characterization of Sporomusa carbonis sp. nov., a carboxydotrophic hydrogenogen in the genus of Sporomusa isolated from a charcoal burning pile.</title>
        <authorList>
            <person name="Boeer T."/>
            <person name="Rosenbaum F."/>
            <person name="Eysell L."/>
            <person name="Mueller V."/>
            <person name="Daniel R."/>
            <person name="Poehlein A."/>
        </authorList>
    </citation>
    <scope>NUCLEOTIDE SEQUENCE [LARGE SCALE GENOMIC DNA]</scope>
    <source>
        <strain evidence="1">DSM 3132</strain>
    </source>
</reference>
<evidence type="ECO:0000313" key="1">
    <source>
        <dbReference type="EMBL" id="XFO70671.1"/>
    </source>
</evidence>
<gene>
    <name evidence="1" type="ORF">SPACI_006700</name>
</gene>
<proteinExistence type="predicted"/>
<dbReference type="Proteomes" id="UP000216052">
    <property type="component" value="Chromosome"/>
</dbReference>
<sequence>MNCNQDGCPKFCFKKCPKCGQMHPHECPKCHWQCEEKCEKCPKCDHWFEDECECPKCHKKCKHDWCD</sequence>
<protein>
    <submittedName>
        <fullName evidence="1">Uncharacterized protein</fullName>
    </submittedName>
</protein>
<accession>A0ABZ3IXT0</accession>
<organism evidence="1 2">
    <name type="scientific">Sporomusa acidovorans (strain ATCC 49682 / DSM 3132 / Mol)</name>
    <dbReference type="NCBI Taxonomy" id="1123286"/>
    <lineage>
        <taxon>Bacteria</taxon>
        <taxon>Bacillati</taxon>
        <taxon>Bacillota</taxon>
        <taxon>Negativicutes</taxon>
        <taxon>Selenomonadales</taxon>
        <taxon>Sporomusaceae</taxon>
        <taxon>Sporomusa</taxon>
    </lineage>
</organism>